<dbReference type="Proteomes" id="UP000215509">
    <property type="component" value="Unassembled WGS sequence"/>
</dbReference>
<gene>
    <name evidence="3" type="ORF">CF651_15740</name>
</gene>
<reference evidence="3 4" key="1">
    <citation type="submission" date="2017-07" db="EMBL/GenBank/DDBJ databases">
        <title>Genome sequencing and assembly of Paenibacillus rigui.</title>
        <authorList>
            <person name="Mayilraj S."/>
        </authorList>
    </citation>
    <scope>NUCLEOTIDE SEQUENCE [LARGE SCALE GENOMIC DNA]</scope>
    <source>
        <strain evidence="3 4">JCM 16352</strain>
    </source>
</reference>
<dbReference type="PANTHER" id="PTHR43630">
    <property type="entry name" value="POLY-BETA-1,6-N-ACETYL-D-GLUCOSAMINE SYNTHASE"/>
    <property type="match status" value="1"/>
</dbReference>
<keyword evidence="4" id="KW-1185">Reference proteome</keyword>
<evidence type="ECO:0000313" key="4">
    <source>
        <dbReference type="Proteomes" id="UP000215509"/>
    </source>
</evidence>
<dbReference type="CDD" id="cd02511">
    <property type="entry name" value="Beta4Glucosyltransferase"/>
    <property type="match status" value="1"/>
</dbReference>
<evidence type="ECO:0000256" key="1">
    <source>
        <dbReference type="PROSITE-ProRule" id="PRU00339"/>
    </source>
</evidence>
<dbReference type="InterPro" id="IPR019734">
    <property type="entry name" value="TPR_rpt"/>
</dbReference>
<comment type="caution">
    <text evidence="3">The sequence shown here is derived from an EMBL/GenBank/DDBJ whole genome shotgun (WGS) entry which is preliminary data.</text>
</comment>
<feature type="repeat" description="TPR" evidence="1">
    <location>
        <begin position="321"/>
        <end position="354"/>
    </location>
</feature>
<dbReference type="Pfam" id="PF14561">
    <property type="entry name" value="TPR_20"/>
    <property type="match status" value="1"/>
</dbReference>
<organism evidence="3 4">
    <name type="scientific">Paenibacillus rigui</name>
    <dbReference type="NCBI Taxonomy" id="554312"/>
    <lineage>
        <taxon>Bacteria</taxon>
        <taxon>Bacillati</taxon>
        <taxon>Bacillota</taxon>
        <taxon>Bacilli</taxon>
        <taxon>Bacillales</taxon>
        <taxon>Paenibacillaceae</taxon>
        <taxon>Paenibacillus</taxon>
    </lineage>
</organism>
<sequence length="687" mass="76398">MSALDVTLCMIVKDEELHLERCLRSVCALVSEIIIGDTGSQDRTVDIAQKYGATLVRVPWEDDFAKARNAVLELATCSWILVLDADEEAVHWCPHEVEGLIGDPKAYGYFLQLESMVGTGTSEQEYVTDAVCRLFRNDPRIRFRGTLHEEAAESVAAISGGPIPFVTLRIRHYGYRSQEIERKQKNQRNLALIERALAEKPDDLQLRYALGTECFQAERYTEAAEQLVPLLAEVPADRGFVSDMYLKAAYALYRSGQTDAMRSVTEQGLALYPDFTDLLEVHSLMLMGAGENQPAYEALLSALRAGDVSAKYSSFSGSGTYRTHVSAGQLCERLLRFDDALEHYLQAIEFRPDYMPAWHVAVPLCLLHCQLQRMAAVVARLPEGSLTSEHAALLLPALSNARALAEVPTLLSSLARMRPAPDLRLPFALLHWSGGEHSEAIRLWQSFSRQYLPGYTRAISYLWAASWELNDLDAADYWFNALEQTGSPLGAIHRYLRTVTCLMGSDDKAVDRSSRHVVGGSLGEEQADERGLGEEAISLAAQLTIQLGAWHVLDRLWNGAVDVDGGECAESGIVRLNIRWTRLPPSLWCGLISAPASFRERWCHGFRSRGVQSNEDEAAEALLYSSLAAEGGAGERWLKEALLRHQRNPAVRAGLAYAWRHEARRFIPQLGAGSLEPLLLVRASRLF</sequence>
<feature type="domain" description="Glycosyltransferase 2-like" evidence="2">
    <location>
        <begin position="8"/>
        <end position="89"/>
    </location>
</feature>
<keyword evidence="1" id="KW-0802">TPR repeat</keyword>
<dbReference type="SUPFAM" id="SSF53448">
    <property type="entry name" value="Nucleotide-diphospho-sugar transferases"/>
    <property type="match status" value="1"/>
</dbReference>
<proteinExistence type="predicted"/>
<accession>A0A229UPB7</accession>
<dbReference type="Gene3D" id="3.90.550.10">
    <property type="entry name" value="Spore Coat Polysaccharide Biosynthesis Protein SpsA, Chain A"/>
    <property type="match status" value="1"/>
</dbReference>
<dbReference type="RefSeq" id="WP_094015828.1">
    <property type="nucleotide sequence ID" value="NZ_NMQW01000023.1"/>
</dbReference>
<evidence type="ECO:0000313" key="3">
    <source>
        <dbReference type="EMBL" id="OXM85065.1"/>
    </source>
</evidence>
<dbReference type="Pfam" id="PF00535">
    <property type="entry name" value="Glycos_transf_2"/>
    <property type="match status" value="1"/>
</dbReference>
<dbReference type="AlphaFoldDB" id="A0A229UPB7"/>
<dbReference type="Gene3D" id="1.25.40.10">
    <property type="entry name" value="Tetratricopeptide repeat domain"/>
    <property type="match status" value="1"/>
</dbReference>
<dbReference type="SUPFAM" id="SSF48452">
    <property type="entry name" value="TPR-like"/>
    <property type="match status" value="2"/>
</dbReference>
<dbReference type="EMBL" id="NMQW01000023">
    <property type="protein sequence ID" value="OXM85065.1"/>
    <property type="molecule type" value="Genomic_DNA"/>
</dbReference>
<name>A0A229UPB7_9BACL</name>
<dbReference type="InterPro" id="IPR029044">
    <property type="entry name" value="Nucleotide-diphossugar_trans"/>
</dbReference>
<evidence type="ECO:0000259" key="2">
    <source>
        <dbReference type="Pfam" id="PF00535"/>
    </source>
</evidence>
<protein>
    <recommendedName>
        <fullName evidence="2">Glycosyltransferase 2-like domain-containing protein</fullName>
    </recommendedName>
</protein>
<dbReference type="SMART" id="SM00028">
    <property type="entry name" value="TPR"/>
    <property type="match status" value="2"/>
</dbReference>
<dbReference type="OrthoDB" id="9815923at2"/>
<dbReference type="PROSITE" id="PS50005">
    <property type="entry name" value="TPR"/>
    <property type="match status" value="1"/>
</dbReference>
<dbReference type="PANTHER" id="PTHR43630:SF2">
    <property type="entry name" value="GLYCOSYLTRANSFERASE"/>
    <property type="match status" value="1"/>
</dbReference>
<dbReference type="InterPro" id="IPR011990">
    <property type="entry name" value="TPR-like_helical_dom_sf"/>
</dbReference>
<dbReference type="InterPro" id="IPR001173">
    <property type="entry name" value="Glyco_trans_2-like"/>
</dbReference>